<evidence type="ECO:0000313" key="3">
    <source>
        <dbReference type="EMBL" id="NWB48853.1"/>
    </source>
</evidence>
<dbReference type="PANTHER" id="PTHR38834:SF3">
    <property type="entry name" value="SOLUTE-BINDING PROTEIN FAMILY 3_N-TERMINAL DOMAIN-CONTAINING PROTEIN"/>
    <property type="match status" value="1"/>
</dbReference>
<dbReference type="SUPFAM" id="SSF53850">
    <property type="entry name" value="Periplasmic binding protein-like II"/>
    <property type="match status" value="1"/>
</dbReference>
<dbReference type="AlphaFoldDB" id="A0A7Y8BMP4"/>
<evidence type="ECO:0000259" key="2">
    <source>
        <dbReference type="SMART" id="SM00062"/>
    </source>
</evidence>
<gene>
    <name evidence="3" type="ORF">HX829_20425</name>
</gene>
<dbReference type="Pfam" id="PF00497">
    <property type="entry name" value="SBP_bac_3"/>
    <property type="match status" value="1"/>
</dbReference>
<dbReference type="InterPro" id="IPR001638">
    <property type="entry name" value="Solute-binding_3/MltF_N"/>
</dbReference>
<reference evidence="3 4" key="1">
    <citation type="submission" date="2020-04" db="EMBL/GenBank/DDBJ databases">
        <title>Molecular characterization of pseudomonads from Agaricus bisporus reveal novel blotch 2 pathogens in Western Europe.</title>
        <authorList>
            <person name="Taparia T."/>
            <person name="Krijger M."/>
            <person name="Haynes E."/>
            <person name="Elpinstone J.G."/>
            <person name="Noble R."/>
            <person name="Van Der Wolf J."/>
        </authorList>
    </citation>
    <scope>NUCLEOTIDE SEQUENCE [LARGE SCALE GENOMIC DNA]</scope>
    <source>
        <strain evidence="3 4">F1001</strain>
    </source>
</reference>
<dbReference type="PANTHER" id="PTHR38834">
    <property type="entry name" value="PERIPLASMIC SUBSTRATE BINDING PROTEIN FAMILY 3"/>
    <property type="match status" value="1"/>
</dbReference>
<organism evidence="3 4">
    <name type="scientific">Pseudomonas gingeri</name>
    <dbReference type="NCBI Taxonomy" id="117681"/>
    <lineage>
        <taxon>Bacteria</taxon>
        <taxon>Pseudomonadati</taxon>
        <taxon>Pseudomonadota</taxon>
        <taxon>Gammaproteobacteria</taxon>
        <taxon>Pseudomonadales</taxon>
        <taxon>Pseudomonadaceae</taxon>
        <taxon>Pseudomonas</taxon>
    </lineage>
</organism>
<dbReference type="RefSeq" id="WP_100940263.1">
    <property type="nucleotide sequence ID" value="NZ_JACAPU010000024.1"/>
</dbReference>
<dbReference type="Proteomes" id="UP000582981">
    <property type="component" value="Unassembled WGS sequence"/>
</dbReference>
<dbReference type="Gene3D" id="3.40.190.10">
    <property type="entry name" value="Periplasmic binding protein-like II"/>
    <property type="match status" value="2"/>
</dbReference>
<name>A0A7Y8BMP4_9PSED</name>
<dbReference type="SMART" id="SM00062">
    <property type="entry name" value="PBPb"/>
    <property type="match status" value="1"/>
</dbReference>
<feature type="chain" id="PRO_5030932388" evidence="1">
    <location>
        <begin position="19"/>
        <end position="245"/>
    </location>
</feature>
<accession>A0A7Y8BMP4</accession>
<feature type="signal peptide" evidence="1">
    <location>
        <begin position="1"/>
        <end position="18"/>
    </location>
</feature>
<feature type="domain" description="Solute-binding protein family 3/N-terminal" evidence="2">
    <location>
        <begin position="20"/>
        <end position="241"/>
    </location>
</feature>
<proteinExistence type="predicted"/>
<keyword evidence="1" id="KW-0732">Signal</keyword>
<sequence>MRRVLGCLLFFFAYSATATDLRMLTDNHPPLHFQQGNELVGFGVDVVRTLAEGTGDHVDIEQAPLLRALQVAGTGSDTAVFTVLRTAERESHYQWVGPLLEVETALYAGPGKTQPLHSLQEASAVGRIALPRKWLAYNYLKKQGMSNLYGVETPEQMMRLLRLGRADLIVADTLTIATLAHEVGLEPGELHYQLPLMTQGAYIAFSPQTDAHLVARWQKAFEEMSRDGRLQQLKQRWLSVAPWHH</sequence>
<evidence type="ECO:0000313" key="4">
    <source>
        <dbReference type="Proteomes" id="UP000582981"/>
    </source>
</evidence>
<protein>
    <submittedName>
        <fullName evidence="3">Transporter substrate-binding domain-containing protein</fullName>
    </submittedName>
</protein>
<comment type="caution">
    <text evidence="3">The sequence shown here is derived from an EMBL/GenBank/DDBJ whole genome shotgun (WGS) entry which is preliminary data.</text>
</comment>
<evidence type="ECO:0000256" key="1">
    <source>
        <dbReference type="SAM" id="SignalP"/>
    </source>
</evidence>
<dbReference type="EMBL" id="JACAPU010000024">
    <property type="protein sequence ID" value="NWB48853.1"/>
    <property type="molecule type" value="Genomic_DNA"/>
</dbReference>